<organism evidence="10 11">
    <name type="scientific">Candidatus Endobugula sertula</name>
    <name type="common">Bugula neritina bacterial symbiont</name>
    <dbReference type="NCBI Taxonomy" id="62101"/>
    <lineage>
        <taxon>Bacteria</taxon>
        <taxon>Pseudomonadati</taxon>
        <taxon>Pseudomonadota</taxon>
        <taxon>Gammaproteobacteria</taxon>
        <taxon>Cellvibrionales</taxon>
        <taxon>Cellvibrionaceae</taxon>
        <taxon>Candidatus Endobugula</taxon>
    </lineage>
</organism>
<dbReference type="InterPro" id="IPR028366">
    <property type="entry name" value="PhoU"/>
</dbReference>
<evidence type="ECO:0000256" key="4">
    <source>
        <dbReference type="ARBA" id="ARBA00022448"/>
    </source>
</evidence>
<dbReference type="Proteomes" id="UP000242502">
    <property type="component" value="Unassembled WGS sequence"/>
</dbReference>
<proteinExistence type="inferred from homology"/>
<gene>
    <name evidence="10" type="ORF">AB835_05765</name>
</gene>
<evidence type="ECO:0000313" key="11">
    <source>
        <dbReference type="Proteomes" id="UP000242502"/>
    </source>
</evidence>
<evidence type="ECO:0000256" key="3">
    <source>
        <dbReference type="ARBA" id="ARBA00011738"/>
    </source>
</evidence>
<dbReference type="SUPFAM" id="SSF109755">
    <property type="entry name" value="PhoU-like"/>
    <property type="match status" value="1"/>
</dbReference>
<dbReference type="PANTHER" id="PTHR42930">
    <property type="entry name" value="PHOSPHATE-SPECIFIC TRANSPORT SYSTEM ACCESSORY PROTEIN PHOU"/>
    <property type="match status" value="1"/>
</dbReference>
<dbReference type="InterPro" id="IPR038078">
    <property type="entry name" value="PhoU-like_sf"/>
</dbReference>
<dbReference type="EMBL" id="MDLC01000015">
    <property type="protein sequence ID" value="ODS24055.1"/>
    <property type="molecule type" value="Genomic_DNA"/>
</dbReference>
<keyword evidence="4 8" id="KW-0813">Transport</keyword>
<dbReference type="NCBIfam" id="TIGR02135">
    <property type="entry name" value="phoU_full"/>
    <property type="match status" value="1"/>
</dbReference>
<comment type="similarity">
    <text evidence="2 8">Belongs to the PhoU family.</text>
</comment>
<dbReference type="GO" id="GO:0006817">
    <property type="term" value="P:phosphate ion transport"/>
    <property type="evidence" value="ECO:0007669"/>
    <property type="project" value="UniProtKB-KW"/>
</dbReference>
<evidence type="ECO:0000313" key="10">
    <source>
        <dbReference type="EMBL" id="ODS24055.1"/>
    </source>
</evidence>
<evidence type="ECO:0000256" key="5">
    <source>
        <dbReference type="ARBA" id="ARBA00022490"/>
    </source>
</evidence>
<evidence type="ECO:0000256" key="8">
    <source>
        <dbReference type="PIRNR" id="PIRNR003107"/>
    </source>
</evidence>
<dbReference type="InterPro" id="IPR026022">
    <property type="entry name" value="PhoU_dom"/>
</dbReference>
<reference evidence="10 11" key="1">
    <citation type="journal article" date="2016" name="Appl. Environ. Microbiol.">
        <title>Lack of Overt Genome Reduction in the Bryostatin-Producing Bryozoan Symbiont "Candidatus Endobugula sertula".</title>
        <authorList>
            <person name="Miller I.J."/>
            <person name="Vanee N."/>
            <person name="Fong S.S."/>
            <person name="Lim-Fong G.E."/>
            <person name="Kwan J.C."/>
        </authorList>
    </citation>
    <scope>NUCLEOTIDE SEQUENCE [LARGE SCALE GENOMIC DNA]</scope>
    <source>
        <strain evidence="10">AB1-4</strain>
    </source>
</reference>
<feature type="domain" description="PhoU" evidence="9">
    <location>
        <begin position="125"/>
        <end position="209"/>
    </location>
</feature>
<keyword evidence="5 8" id="KW-0963">Cytoplasm</keyword>
<dbReference type="AlphaFoldDB" id="A0A1D2QR36"/>
<evidence type="ECO:0000256" key="1">
    <source>
        <dbReference type="ARBA" id="ARBA00004496"/>
    </source>
</evidence>
<dbReference type="Pfam" id="PF01895">
    <property type="entry name" value="PhoU"/>
    <property type="match status" value="2"/>
</dbReference>
<dbReference type="FunFam" id="1.20.58.220:FF:000004">
    <property type="entry name" value="Phosphate-specific transport system accessory protein PhoU"/>
    <property type="match status" value="1"/>
</dbReference>
<comment type="caution">
    <text evidence="10">The sequence shown here is derived from an EMBL/GenBank/DDBJ whole genome shotgun (WGS) entry which is preliminary data.</text>
</comment>
<keyword evidence="6 8" id="KW-0592">Phosphate transport</keyword>
<comment type="subcellular location">
    <subcellularLocation>
        <location evidence="1 8">Cytoplasm</location>
    </subcellularLocation>
</comment>
<evidence type="ECO:0000256" key="2">
    <source>
        <dbReference type="ARBA" id="ARBA00008107"/>
    </source>
</evidence>
<dbReference type="PIRSF" id="PIRSF003107">
    <property type="entry name" value="PhoU"/>
    <property type="match status" value="1"/>
</dbReference>
<dbReference type="GO" id="GO:0045936">
    <property type="term" value="P:negative regulation of phosphate metabolic process"/>
    <property type="evidence" value="ECO:0007669"/>
    <property type="project" value="InterPro"/>
</dbReference>
<comment type="subunit">
    <text evidence="3 8">Homodimer.</text>
</comment>
<comment type="function">
    <text evidence="7 8">Plays a role in the regulation of phosphate uptake.</text>
</comment>
<evidence type="ECO:0000256" key="6">
    <source>
        <dbReference type="ARBA" id="ARBA00022592"/>
    </source>
</evidence>
<dbReference type="GO" id="GO:0005737">
    <property type="term" value="C:cytoplasm"/>
    <property type="evidence" value="ECO:0007669"/>
    <property type="project" value="UniProtKB-SubCell"/>
</dbReference>
<evidence type="ECO:0000256" key="7">
    <source>
        <dbReference type="ARBA" id="ARBA00056181"/>
    </source>
</evidence>
<dbReference type="PANTHER" id="PTHR42930:SF3">
    <property type="entry name" value="PHOSPHATE-SPECIFIC TRANSPORT SYSTEM ACCESSORY PROTEIN PHOU"/>
    <property type="match status" value="1"/>
</dbReference>
<dbReference type="GO" id="GO:0030643">
    <property type="term" value="P:intracellular phosphate ion homeostasis"/>
    <property type="evidence" value="ECO:0007669"/>
    <property type="project" value="InterPro"/>
</dbReference>
<protein>
    <recommendedName>
        <fullName evidence="8">Phosphate-specific transport system accessory protein PhoU</fullName>
    </recommendedName>
</protein>
<evidence type="ECO:0000259" key="9">
    <source>
        <dbReference type="Pfam" id="PF01895"/>
    </source>
</evidence>
<sequence>MNQHISQQYNSALDDLKTEFLALGGIVEQQIIKAVKSITDVDVDLAAEVMAVEKEVDKREIVLDDLCTQIIARRQPTASDLRLVMAISKATRDLERMGDEANKIAKMAIAISESETLPHGFSELRNLGRQVQDEVNITLTAFARYDVDMALQVVDKDEEIDREYATAMRELITYMMEDPRNISRAMSIIWSLRSLERIGDHAGNISEQVIYLVKGLDIRHKTADEVAEQVSQD</sequence>
<dbReference type="Gene3D" id="1.20.58.220">
    <property type="entry name" value="Phosphate transport system protein phou homolog 2, domain 2"/>
    <property type="match status" value="2"/>
</dbReference>
<name>A0A1D2QR36_9GAMM</name>
<dbReference type="STRING" id="62101.AB835_05765"/>
<accession>A0A1D2QR36</accession>
<feature type="domain" description="PhoU" evidence="9">
    <location>
        <begin position="23"/>
        <end position="107"/>
    </location>
</feature>